<feature type="compositionally biased region" description="Low complexity" evidence="1">
    <location>
        <begin position="1"/>
        <end position="19"/>
    </location>
</feature>
<dbReference type="AlphaFoldDB" id="A0A9X9LFK8"/>
<reference evidence="2 3" key="1">
    <citation type="submission" date="2018-10" db="EMBL/GenBank/DDBJ databases">
        <authorList>
            <person name="Ekblom R."/>
            <person name="Jareborg N."/>
        </authorList>
    </citation>
    <scope>NUCLEOTIDE SEQUENCE [LARGE SCALE GENOMIC DNA]</scope>
    <source>
        <tissue evidence="2">Muscle</tissue>
    </source>
</reference>
<sequence length="90" mass="9555">GGQTSCSRSRLESSGGSESVTCARPDRGAECQEARPGRRAVGGGARLNLSPAHRAQPPFIPRTSELGSCSVIDGPQLEWKVQIPGRQLKR</sequence>
<protein>
    <submittedName>
        <fullName evidence="2">Uncharacterized protein</fullName>
    </submittedName>
</protein>
<evidence type="ECO:0000313" key="2">
    <source>
        <dbReference type="EMBL" id="VCW67018.1"/>
    </source>
</evidence>
<feature type="non-terminal residue" evidence="2">
    <location>
        <position position="1"/>
    </location>
</feature>
<organism evidence="2 3">
    <name type="scientific">Gulo gulo</name>
    <name type="common">Wolverine</name>
    <name type="synonym">Gluton</name>
    <dbReference type="NCBI Taxonomy" id="48420"/>
    <lineage>
        <taxon>Eukaryota</taxon>
        <taxon>Metazoa</taxon>
        <taxon>Chordata</taxon>
        <taxon>Craniata</taxon>
        <taxon>Vertebrata</taxon>
        <taxon>Euteleostomi</taxon>
        <taxon>Mammalia</taxon>
        <taxon>Eutheria</taxon>
        <taxon>Laurasiatheria</taxon>
        <taxon>Carnivora</taxon>
        <taxon>Caniformia</taxon>
        <taxon>Musteloidea</taxon>
        <taxon>Mustelidae</taxon>
        <taxon>Guloninae</taxon>
        <taxon>Gulo</taxon>
    </lineage>
</organism>
<accession>A0A9X9LFK8</accession>
<gene>
    <name evidence="2" type="ORF">BN2614_LOCUS6</name>
</gene>
<proteinExistence type="predicted"/>
<dbReference type="EMBL" id="CYRY02002336">
    <property type="protein sequence ID" value="VCW67018.1"/>
    <property type="molecule type" value="Genomic_DNA"/>
</dbReference>
<keyword evidence="3" id="KW-1185">Reference proteome</keyword>
<evidence type="ECO:0000256" key="1">
    <source>
        <dbReference type="SAM" id="MobiDB-lite"/>
    </source>
</evidence>
<feature type="region of interest" description="Disordered" evidence="1">
    <location>
        <begin position="1"/>
        <end position="67"/>
    </location>
</feature>
<comment type="caution">
    <text evidence="2">The sequence shown here is derived from an EMBL/GenBank/DDBJ whole genome shotgun (WGS) entry which is preliminary data.</text>
</comment>
<feature type="compositionally biased region" description="Basic and acidic residues" evidence="1">
    <location>
        <begin position="24"/>
        <end position="36"/>
    </location>
</feature>
<name>A0A9X9LFK8_GULGU</name>
<evidence type="ECO:0000313" key="3">
    <source>
        <dbReference type="Proteomes" id="UP000269945"/>
    </source>
</evidence>
<dbReference type="Proteomes" id="UP000269945">
    <property type="component" value="Unassembled WGS sequence"/>
</dbReference>